<comment type="caution">
    <text evidence="1">The sequence shown here is derived from an EMBL/GenBank/DDBJ whole genome shotgun (WGS) entry which is preliminary data.</text>
</comment>
<dbReference type="PROSITE" id="PS51257">
    <property type="entry name" value="PROKAR_LIPOPROTEIN"/>
    <property type="match status" value="1"/>
</dbReference>
<dbReference type="EMBL" id="QTKX01000001">
    <property type="protein sequence ID" value="MBS8263631.1"/>
    <property type="molecule type" value="Genomic_DNA"/>
</dbReference>
<sequence>MRKLSIGLLVLLIFIAGCNSSFEPELTRIDVQKNLEDGEKDGEERIIAAKEKLQTIEKAFDKIKWSPNTEPEMARKEDVIAIFFIQEEKNMPESLYEYRIWFEGETATIISNKENEGYGRLTDEAKVRILESELLQEE</sequence>
<evidence type="ECO:0000313" key="1">
    <source>
        <dbReference type="EMBL" id="MBS8263631.1"/>
    </source>
</evidence>
<organism evidence="1 2">
    <name type="scientific">Mesobacillus boroniphilus</name>
    <dbReference type="NCBI Taxonomy" id="308892"/>
    <lineage>
        <taxon>Bacteria</taxon>
        <taxon>Bacillati</taxon>
        <taxon>Bacillota</taxon>
        <taxon>Bacilli</taxon>
        <taxon>Bacillales</taxon>
        <taxon>Bacillaceae</taxon>
        <taxon>Mesobacillus</taxon>
    </lineage>
</organism>
<reference evidence="1 2" key="1">
    <citation type="journal article" date="2021" name="Microorganisms">
        <title>Bacterial Dimethylsulfoniopropionate Biosynthesis in the East China Sea.</title>
        <authorList>
            <person name="Liu J."/>
            <person name="Zhang Y."/>
            <person name="Liu J."/>
            <person name="Zhong H."/>
            <person name="Williams B.T."/>
            <person name="Zheng Y."/>
            <person name="Curson A.R.J."/>
            <person name="Sun C."/>
            <person name="Sun H."/>
            <person name="Song D."/>
            <person name="Wagner Mackenzie B."/>
            <person name="Bermejo Martinez A."/>
            <person name="Todd J.D."/>
            <person name="Zhang X.H."/>
        </authorList>
    </citation>
    <scope>NUCLEOTIDE SEQUENCE [LARGE SCALE GENOMIC DNA]</scope>
    <source>
        <strain evidence="1 2">ESS08</strain>
    </source>
</reference>
<dbReference type="Proteomes" id="UP000761411">
    <property type="component" value="Unassembled WGS sequence"/>
</dbReference>
<gene>
    <name evidence="1" type="ORF">DYI25_04135</name>
</gene>
<protein>
    <recommendedName>
        <fullName evidence="3">Lipoprotein</fullName>
    </recommendedName>
</protein>
<evidence type="ECO:0008006" key="3">
    <source>
        <dbReference type="Google" id="ProtNLM"/>
    </source>
</evidence>
<keyword evidence="2" id="KW-1185">Reference proteome</keyword>
<dbReference type="AlphaFoldDB" id="A0A944GWQ5"/>
<name>A0A944GWQ5_9BACI</name>
<accession>A0A944GWQ5</accession>
<proteinExistence type="predicted"/>
<evidence type="ECO:0000313" key="2">
    <source>
        <dbReference type="Proteomes" id="UP000761411"/>
    </source>
</evidence>